<gene>
    <name evidence="1" type="ORF">GXP67_16915</name>
</gene>
<dbReference type="KEGG" id="rhoz:GXP67_16915"/>
<organism evidence="1 2">
    <name type="scientific">Rhodocytophaga rosea</name>
    <dbReference type="NCBI Taxonomy" id="2704465"/>
    <lineage>
        <taxon>Bacteria</taxon>
        <taxon>Pseudomonadati</taxon>
        <taxon>Bacteroidota</taxon>
        <taxon>Cytophagia</taxon>
        <taxon>Cytophagales</taxon>
        <taxon>Rhodocytophagaceae</taxon>
        <taxon>Rhodocytophaga</taxon>
    </lineage>
</organism>
<proteinExistence type="predicted"/>
<dbReference type="AlphaFoldDB" id="A0A6C0GKK4"/>
<dbReference type="Proteomes" id="UP000480178">
    <property type="component" value="Chromosome"/>
</dbReference>
<protein>
    <recommendedName>
        <fullName evidence="3">STAS/SEC14 domain-containing protein</fullName>
    </recommendedName>
</protein>
<evidence type="ECO:0000313" key="1">
    <source>
        <dbReference type="EMBL" id="QHT68203.1"/>
    </source>
</evidence>
<evidence type="ECO:0000313" key="2">
    <source>
        <dbReference type="Proteomes" id="UP000480178"/>
    </source>
</evidence>
<reference evidence="1 2" key="1">
    <citation type="submission" date="2020-01" db="EMBL/GenBank/DDBJ databases">
        <authorList>
            <person name="Kim M.K."/>
        </authorList>
    </citation>
    <scope>NUCLEOTIDE SEQUENCE [LARGE SCALE GENOMIC DNA]</scope>
    <source>
        <strain evidence="1 2">172606-1</strain>
    </source>
</reference>
<dbReference type="EMBL" id="CP048222">
    <property type="protein sequence ID" value="QHT68203.1"/>
    <property type="molecule type" value="Genomic_DNA"/>
</dbReference>
<evidence type="ECO:0008006" key="3">
    <source>
        <dbReference type="Google" id="ProtNLM"/>
    </source>
</evidence>
<keyword evidence="2" id="KW-1185">Reference proteome</keyword>
<accession>A0A6C0GKK4</accession>
<name>A0A6C0GKK4_9BACT</name>
<dbReference type="RefSeq" id="WP_162444220.1">
    <property type="nucleotide sequence ID" value="NZ_CP048222.1"/>
</dbReference>
<sequence>MENTFTSLTYPTKTGISVHNKGNFVETYNKNGKLIHIIDTKEASNKIAIHRWLGVASDEEVKEIFDGHLFELIKTGGYTKLMADTSKMDGFFDGVNQWLADYYIPKLLKTGVKYNAFLVSEEFFSYLTDEGFDGVVESIFTTQMFGSEDKAIQWLKSVNC</sequence>